<accession>A0A2P1G7P0</accession>
<name>A0A2P1G7P0_9CHLO</name>
<dbReference type="PIRSF" id="PIRSF002131">
    <property type="entry name" value="Ribosomal_S11"/>
    <property type="match status" value="1"/>
</dbReference>
<organism evidence="4">
    <name type="scientific">Prototheca zopfii</name>
    <dbReference type="NCBI Taxonomy" id="3112"/>
    <lineage>
        <taxon>Eukaryota</taxon>
        <taxon>Viridiplantae</taxon>
        <taxon>Chlorophyta</taxon>
        <taxon>core chlorophytes</taxon>
        <taxon>Trebouxiophyceae</taxon>
        <taxon>Chlorellales</taxon>
        <taxon>Chlorellaceae</taxon>
        <taxon>Prototheca</taxon>
    </lineage>
</organism>
<dbReference type="GO" id="GO:1990904">
    <property type="term" value="C:ribonucleoprotein complex"/>
    <property type="evidence" value="ECO:0007669"/>
    <property type="project" value="UniProtKB-KW"/>
</dbReference>
<dbReference type="Pfam" id="PF00411">
    <property type="entry name" value="Ribosomal_S11"/>
    <property type="match status" value="1"/>
</dbReference>
<sequence>MANKYKTLQEKEKQRRRKKKRFYIQKTLEFSDGKLYIQSLRNNLILSLTDMNGNVLRNNSTGATGAKGYKKRLLANKVKLINRMLFYIKRIGIKQLHLVFKGFGRDRELICRNIKKTQLSIESIYDYASIPHNGCRLTKKKRL</sequence>
<dbReference type="HAMAP" id="MF_01310">
    <property type="entry name" value="Ribosomal_uS11"/>
    <property type="match status" value="1"/>
</dbReference>
<dbReference type="GO" id="GO:0005840">
    <property type="term" value="C:ribosome"/>
    <property type="evidence" value="ECO:0007669"/>
    <property type="project" value="UniProtKB-KW"/>
</dbReference>
<evidence type="ECO:0000256" key="1">
    <source>
        <dbReference type="ARBA" id="ARBA00006194"/>
    </source>
</evidence>
<evidence type="ECO:0000256" key="2">
    <source>
        <dbReference type="ARBA" id="ARBA00022980"/>
    </source>
</evidence>
<dbReference type="GO" id="GO:0003735">
    <property type="term" value="F:structural constituent of ribosome"/>
    <property type="evidence" value="ECO:0007669"/>
    <property type="project" value="InterPro"/>
</dbReference>
<proteinExistence type="inferred from homology"/>
<reference evidence="4" key="1">
    <citation type="journal article" date="2018" name="Sci. Rep.">
        <title>Genome sequencing of Prototheca zopfii genotypes 1 and 2 provides evidence of a severe reduction in organellar genomes.</title>
        <authorList>
            <person name="Severgnini M."/>
            <person name="Lazzari B."/>
            <person name="Capra E."/>
            <person name="Chessa S."/>
            <person name="Luini M."/>
            <person name="Bordoni R."/>
            <person name="Castiglioni B."/>
            <person name="Ricchi M."/>
            <person name="Cremonesi P."/>
        </authorList>
    </citation>
    <scope>NUCLEOTIDE SEQUENCE</scope>
    <source>
        <strain evidence="4">SAG 2063</strain>
    </source>
</reference>
<comment type="similarity">
    <text evidence="1">Belongs to the universal ribosomal protein uS11 family.</text>
</comment>
<evidence type="ECO:0000313" key="4">
    <source>
        <dbReference type="EMBL" id="AVM80979.1"/>
    </source>
</evidence>
<protein>
    <submittedName>
        <fullName evidence="4">Ribosomal protein S11</fullName>
    </submittedName>
</protein>
<keyword evidence="3" id="KW-0687">Ribonucleoprotein</keyword>
<dbReference type="InterPro" id="IPR001971">
    <property type="entry name" value="Ribosomal_uS11"/>
</dbReference>
<dbReference type="EMBL" id="MF197535">
    <property type="protein sequence ID" value="AVM80979.1"/>
    <property type="molecule type" value="Genomic_DNA"/>
</dbReference>
<dbReference type="SUPFAM" id="SSF53137">
    <property type="entry name" value="Translational machinery components"/>
    <property type="match status" value="1"/>
</dbReference>
<keyword evidence="2 4" id="KW-0689">Ribosomal protein</keyword>
<geneLocation type="plastid" evidence="4"/>
<dbReference type="PANTHER" id="PTHR11759">
    <property type="entry name" value="40S RIBOSOMAL PROTEIN S14/30S RIBOSOMAL PROTEIN S11"/>
    <property type="match status" value="1"/>
</dbReference>
<dbReference type="InterPro" id="IPR036967">
    <property type="entry name" value="Ribosomal_uS11_sf"/>
</dbReference>
<dbReference type="AlphaFoldDB" id="A0A2P1G7P0"/>
<dbReference type="Gene3D" id="3.30.420.80">
    <property type="entry name" value="Ribosomal protein S11"/>
    <property type="match status" value="1"/>
</dbReference>
<evidence type="ECO:0000256" key="3">
    <source>
        <dbReference type="ARBA" id="ARBA00023274"/>
    </source>
</evidence>
<dbReference type="GO" id="GO:0006412">
    <property type="term" value="P:translation"/>
    <property type="evidence" value="ECO:0007669"/>
    <property type="project" value="InterPro"/>
</dbReference>
<gene>
    <name evidence="4" type="primary">rps11</name>
</gene>
<keyword evidence="4" id="KW-0934">Plastid</keyword>